<reference evidence="2 3" key="1">
    <citation type="submission" date="2018-11" db="EMBL/GenBank/DDBJ databases">
        <authorList>
            <consortium name="Pathogen Informatics"/>
        </authorList>
    </citation>
    <scope>NUCLEOTIDE SEQUENCE [LARGE SCALE GENOMIC DNA]</scope>
</reference>
<accession>A0A3P8EEY1</accession>
<dbReference type="Proteomes" id="UP000050761">
    <property type="component" value="Unassembled WGS sequence"/>
</dbReference>
<evidence type="ECO:0000313" key="3">
    <source>
        <dbReference type="Proteomes" id="UP000050761"/>
    </source>
</evidence>
<gene>
    <name evidence="2" type="ORF">HPBE_LOCUS16358</name>
</gene>
<sequence>MRPASGHPEGCTLETAAKAAAAQPPVDQHDAREVSPGEVIEDLDCRKFTTFKGSVKDPEPAKKDLATGVKEPSLSASPPKPEGAKRTASAPLSSTKQGTASSSSRKPQNSASANGTTNAAEVAKKDRAREHVKQQPSSGAEVAASSWFKLSDSGLKEDSPDSKVSSAAESFGKRFDTFEKALSELGLSGLRSDKSSVSWKKYLKKEKALLKKLDRKAFFESMEQYENERADIIECTSLADKRERFLELLEFDLNTYEIAKEADVFKKKTLVFVTRKLFADTLGEIDSSPITSGNVFRSLNNRTQRKLDVIVGQDLSRKSSDLARLLHIARCDAYENGNPAVLALIQSEDQSTRRKSGIVILFGPLVGPLDPKRYGNCIVVEPQGNRFITATEQTVENKDERTLLEEHGCCTTFLLKWMSRCGENYRTGTLQIK</sequence>
<accession>A0A183G4C5</accession>
<dbReference type="AlphaFoldDB" id="A0A183G4C5"/>
<feature type="region of interest" description="Disordered" evidence="1">
    <location>
        <begin position="1"/>
        <end position="143"/>
    </location>
</feature>
<reference evidence="4" key="2">
    <citation type="submission" date="2019-09" db="UniProtKB">
        <authorList>
            <consortium name="WormBaseParasite"/>
        </authorList>
    </citation>
    <scope>IDENTIFICATION</scope>
</reference>
<keyword evidence="3" id="KW-1185">Reference proteome</keyword>
<evidence type="ECO:0000313" key="2">
    <source>
        <dbReference type="EMBL" id="VDP05686.1"/>
    </source>
</evidence>
<protein>
    <submittedName>
        <fullName evidence="2 4">Uncharacterized protein</fullName>
    </submittedName>
</protein>
<dbReference type="WBParaSite" id="HPBE_0001635901-mRNA-1">
    <property type="protein sequence ID" value="HPBE_0001635901-mRNA-1"/>
    <property type="gene ID" value="HPBE_0001635901"/>
</dbReference>
<feature type="compositionally biased region" description="Basic and acidic residues" evidence="1">
    <location>
        <begin position="122"/>
        <end position="133"/>
    </location>
</feature>
<name>A0A183G4C5_HELPZ</name>
<dbReference type="EMBL" id="UZAH01029375">
    <property type="protein sequence ID" value="VDP05686.1"/>
    <property type="molecule type" value="Genomic_DNA"/>
</dbReference>
<feature type="compositionally biased region" description="Low complexity" evidence="1">
    <location>
        <begin position="93"/>
        <end position="120"/>
    </location>
</feature>
<proteinExistence type="predicted"/>
<evidence type="ECO:0000256" key="1">
    <source>
        <dbReference type="SAM" id="MobiDB-lite"/>
    </source>
</evidence>
<organism evidence="3 4">
    <name type="scientific">Heligmosomoides polygyrus</name>
    <name type="common">Parasitic roundworm</name>
    <dbReference type="NCBI Taxonomy" id="6339"/>
    <lineage>
        <taxon>Eukaryota</taxon>
        <taxon>Metazoa</taxon>
        <taxon>Ecdysozoa</taxon>
        <taxon>Nematoda</taxon>
        <taxon>Chromadorea</taxon>
        <taxon>Rhabditida</taxon>
        <taxon>Rhabditina</taxon>
        <taxon>Rhabditomorpha</taxon>
        <taxon>Strongyloidea</taxon>
        <taxon>Heligmosomidae</taxon>
        <taxon>Heligmosomoides</taxon>
    </lineage>
</organism>
<feature type="compositionally biased region" description="Basic and acidic residues" evidence="1">
    <location>
        <begin position="54"/>
        <end position="65"/>
    </location>
</feature>
<evidence type="ECO:0000313" key="4">
    <source>
        <dbReference type="WBParaSite" id="HPBE_0001635901-mRNA-1"/>
    </source>
</evidence>